<organism evidence="2 3">
    <name type="scientific">Amedibacillus dolichus</name>
    <dbReference type="NCBI Taxonomy" id="31971"/>
    <lineage>
        <taxon>Bacteria</taxon>
        <taxon>Bacillati</taxon>
        <taxon>Bacillota</taxon>
        <taxon>Erysipelotrichia</taxon>
        <taxon>Erysipelotrichales</taxon>
        <taxon>Erysipelotrichaceae</taxon>
        <taxon>Amedibacillus</taxon>
    </lineage>
</organism>
<dbReference type="Proteomes" id="UP000284868">
    <property type="component" value="Unassembled WGS sequence"/>
</dbReference>
<evidence type="ECO:0000313" key="3">
    <source>
        <dbReference type="Proteomes" id="UP000284868"/>
    </source>
</evidence>
<feature type="chain" id="PRO_5039122147" description="Lipoprotein" evidence="1">
    <location>
        <begin position="27"/>
        <end position="173"/>
    </location>
</feature>
<keyword evidence="1" id="KW-0732">Signal</keyword>
<comment type="caution">
    <text evidence="2">The sequence shown here is derived from an EMBL/GenBank/DDBJ whole genome shotgun (WGS) entry which is preliminary data.</text>
</comment>
<dbReference type="RefSeq" id="WP_118365541.1">
    <property type="nucleotide sequence ID" value="NZ_QRPK01000021.1"/>
</dbReference>
<evidence type="ECO:0008006" key="4">
    <source>
        <dbReference type="Google" id="ProtNLM"/>
    </source>
</evidence>
<reference evidence="2 3" key="1">
    <citation type="submission" date="2018-08" db="EMBL/GenBank/DDBJ databases">
        <title>A genome reference for cultivated species of the human gut microbiota.</title>
        <authorList>
            <person name="Zou Y."/>
            <person name="Xue W."/>
            <person name="Luo G."/>
        </authorList>
    </citation>
    <scope>NUCLEOTIDE SEQUENCE [LARGE SCALE GENOMIC DNA]</scope>
    <source>
        <strain evidence="2 3">AF35-6BH</strain>
    </source>
</reference>
<dbReference type="PROSITE" id="PS51257">
    <property type="entry name" value="PROKAR_LIPOPROTEIN"/>
    <property type="match status" value="1"/>
</dbReference>
<gene>
    <name evidence="2" type="ORF">DWZ83_05505</name>
</gene>
<sequence length="173" mass="20301">MKSGIYRYKWLCILSLLIIVGCSQKATVNPDEMIKTDYAQYEQVAINEDDSGQIRLLKRDENYLLLVFQKDGDDFIFNTALETDKPYGQYIIKQDKSTRIVIFIDNTKVVAERCKLPLRISESDFLTFTASDLQNSEDYILRDFEIQKNFQEIQPLEFYTKDEQWIDPAKIQA</sequence>
<evidence type="ECO:0000313" key="2">
    <source>
        <dbReference type="EMBL" id="RHM11266.1"/>
    </source>
</evidence>
<protein>
    <recommendedName>
        <fullName evidence="4">Lipoprotein</fullName>
    </recommendedName>
</protein>
<accession>A0A415PFD1</accession>
<name>A0A415PFD1_9FIRM</name>
<feature type="signal peptide" evidence="1">
    <location>
        <begin position="1"/>
        <end position="26"/>
    </location>
</feature>
<dbReference type="EMBL" id="QRPK01000021">
    <property type="protein sequence ID" value="RHM11266.1"/>
    <property type="molecule type" value="Genomic_DNA"/>
</dbReference>
<evidence type="ECO:0000256" key="1">
    <source>
        <dbReference type="SAM" id="SignalP"/>
    </source>
</evidence>
<proteinExistence type="predicted"/>
<keyword evidence="3" id="KW-1185">Reference proteome</keyword>
<dbReference type="AlphaFoldDB" id="A0A415PFD1"/>